<evidence type="ECO:0000313" key="1">
    <source>
        <dbReference type="EMBL" id="KKU94399.1"/>
    </source>
</evidence>
<accession>A0A0G1UJU3</accession>
<dbReference type="SUPFAM" id="SSF88659">
    <property type="entry name" value="Sigma3 and sigma4 domains of RNA polymerase sigma factors"/>
    <property type="match status" value="1"/>
</dbReference>
<comment type="caution">
    <text evidence="1">The sequence shown here is derived from an EMBL/GenBank/DDBJ whole genome shotgun (WGS) entry which is preliminary data.</text>
</comment>
<dbReference type="InterPro" id="IPR013324">
    <property type="entry name" value="RNA_pol_sigma_r3/r4-like"/>
</dbReference>
<reference evidence="1 2" key="1">
    <citation type="journal article" date="2015" name="Nature">
        <title>rRNA introns, odd ribosomes, and small enigmatic genomes across a large radiation of phyla.</title>
        <authorList>
            <person name="Brown C.T."/>
            <person name="Hug L.A."/>
            <person name="Thomas B.C."/>
            <person name="Sharon I."/>
            <person name="Castelle C.J."/>
            <person name="Singh A."/>
            <person name="Wilkins M.J."/>
            <person name="Williams K.H."/>
            <person name="Banfield J.F."/>
        </authorList>
    </citation>
    <scope>NUCLEOTIDE SEQUENCE [LARGE SCALE GENOMIC DNA]</scope>
</reference>
<protein>
    <submittedName>
        <fullName evidence="1">Uncharacterized protein</fullName>
    </submittedName>
</protein>
<dbReference type="EMBL" id="LCPE01000014">
    <property type="protein sequence ID" value="KKU94399.1"/>
    <property type="molecule type" value="Genomic_DNA"/>
</dbReference>
<dbReference type="Proteomes" id="UP000034877">
    <property type="component" value="Unassembled WGS sequence"/>
</dbReference>
<dbReference type="AlphaFoldDB" id="A0A0G1UJU3"/>
<gene>
    <name evidence="1" type="ORF">UY22_C0014G0023</name>
</gene>
<proteinExistence type="predicted"/>
<evidence type="ECO:0000313" key="2">
    <source>
        <dbReference type="Proteomes" id="UP000034877"/>
    </source>
</evidence>
<organism evidence="1 2">
    <name type="scientific">Candidatus Amesbacteria bacterium GW2011_GWC1_48_10</name>
    <dbReference type="NCBI Taxonomy" id="1618365"/>
    <lineage>
        <taxon>Bacteria</taxon>
        <taxon>Candidatus Amesiibacteriota</taxon>
    </lineage>
</organism>
<sequence length="168" mass="19472">MAVEVLLSKERYPEGDRRIRVVVGAVAAGEEITEEMAVGFHLGLRQVAARVILRRGGGRELDDLVSAERVAINWGKHEAVRGRRIARLRRREIRLERPVEVQAEMRMMWEEVEKVMTILPELQHEVMRLLPTHIHSQICAGLGISDQALRNRLYRARALLERARREWE</sequence>
<name>A0A0G1UJU3_9BACT</name>